<gene>
    <name evidence="1" type="ORF">K227x_58790</name>
</gene>
<dbReference type="OrthoDB" id="282268at2"/>
<evidence type="ECO:0000313" key="1">
    <source>
        <dbReference type="EMBL" id="QDT07452.1"/>
    </source>
</evidence>
<accession>A0A517NJZ8</accession>
<keyword evidence="2" id="KW-1185">Reference proteome</keyword>
<dbReference type="AlphaFoldDB" id="A0A517NJZ8"/>
<evidence type="ECO:0000313" key="2">
    <source>
        <dbReference type="Proteomes" id="UP000318538"/>
    </source>
</evidence>
<reference evidence="1 2" key="1">
    <citation type="submission" date="2019-02" db="EMBL/GenBank/DDBJ databases">
        <title>Deep-cultivation of Planctomycetes and their phenomic and genomic characterization uncovers novel biology.</title>
        <authorList>
            <person name="Wiegand S."/>
            <person name="Jogler M."/>
            <person name="Boedeker C."/>
            <person name="Pinto D."/>
            <person name="Vollmers J."/>
            <person name="Rivas-Marin E."/>
            <person name="Kohn T."/>
            <person name="Peeters S.H."/>
            <person name="Heuer A."/>
            <person name="Rast P."/>
            <person name="Oberbeckmann S."/>
            <person name="Bunk B."/>
            <person name="Jeske O."/>
            <person name="Meyerdierks A."/>
            <person name="Storesund J.E."/>
            <person name="Kallscheuer N."/>
            <person name="Luecker S."/>
            <person name="Lage O.M."/>
            <person name="Pohl T."/>
            <person name="Merkel B.J."/>
            <person name="Hornburger P."/>
            <person name="Mueller R.-W."/>
            <person name="Bruemmer F."/>
            <person name="Labrenz M."/>
            <person name="Spormann A.M."/>
            <person name="Op den Camp H."/>
            <person name="Overmann J."/>
            <person name="Amann R."/>
            <person name="Jetten M.S.M."/>
            <person name="Mascher T."/>
            <person name="Medema M.H."/>
            <person name="Devos D.P."/>
            <person name="Kaster A.-K."/>
            <person name="Ovreas L."/>
            <person name="Rohde M."/>
            <person name="Galperin M.Y."/>
            <person name="Jogler C."/>
        </authorList>
    </citation>
    <scope>NUCLEOTIDE SEQUENCE [LARGE SCALE GENOMIC DNA]</scope>
    <source>
        <strain evidence="1 2">K22_7</strain>
    </source>
</reference>
<sequence length="93" mass="10270">MTQTNANKPADTIRFGQLKATIWSNPGKDGKPPRYSAVYVRSYTDDNGDWHDTTSLGEIDNLKLGHLIPKVTDRIEELKADDRNAAKAQADAA</sequence>
<proteinExistence type="predicted"/>
<dbReference type="RefSeq" id="WP_145175431.1">
    <property type="nucleotide sequence ID" value="NZ_CP036525.1"/>
</dbReference>
<organism evidence="1 2">
    <name type="scientific">Rubripirellula lacrimiformis</name>
    <dbReference type="NCBI Taxonomy" id="1930273"/>
    <lineage>
        <taxon>Bacteria</taxon>
        <taxon>Pseudomonadati</taxon>
        <taxon>Planctomycetota</taxon>
        <taxon>Planctomycetia</taxon>
        <taxon>Pirellulales</taxon>
        <taxon>Pirellulaceae</taxon>
        <taxon>Rubripirellula</taxon>
    </lineage>
</organism>
<name>A0A517NJZ8_9BACT</name>
<dbReference type="EMBL" id="CP036525">
    <property type="protein sequence ID" value="QDT07452.1"/>
    <property type="molecule type" value="Genomic_DNA"/>
</dbReference>
<protein>
    <submittedName>
        <fullName evidence="1">Uncharacterized protein</fullName>
    </submittedName>
</protein>
<dbReference type="KEGG" id="rlc:K227x_58790"/>
<dbReference type="Proteomes" id="UP000318538">
    <property type="component" value="Chromosome"/>
</dbReference>